<dbReference type="PANTHER" id="PTHR31299">
    <property type="entry name" value="ESTERASE, PUTATIVE (AFU_ORTHOLOGUE AFUA_1G05850)-RELATED"/>
    <property type="match status" value="1"/>
</dbReference>
<gene>
    <name evidence="2" type="ORF">GCM10010218_55760</name>
</gene>
<dbReference type="AlphaFoldDB" id="A0A919B854"/>
<comment type="caution">
    <text evidence="2">The sequence shown here is derived from an EMBL/GenBank/DDBJ whole genome shotgun (WGS) entry which is preliminary data.</text>
</comment>
<dbReference type="PANTHER" id="PTHR31299:SF0">
    <property type="entry name" value="ESTERASE, PUTATIVE (AFU_ORTHOLOGUE AFUA_1G05850)-RELATED"/>
    <property type="match status" value="1"/>
</dbReference>
<name>A0A919B854_9ACTN</name>
<dbReference type="Proteomes" id="UP000638313">
    <property type="component" value="Unassembled WGS sequence"/>
</dbReference>
<dbReference type="EMBL" id="BNBD01000016">
    <property type="protein sequence ID" value="GHF67130.1"/>
    <property type="molecule type" value="Genomic_DNA"/>
</dbReference>
<dbReference type="Pfam" id="PF05139">
    <property type="entry name" value="Erythro_esteras"/>
    <property type="match status" value="1"/>
</dbReference>
<dbReference type="CDD" id="cd14728">
    <property type="entry name" value="Ere-like"/>
    <property type="match status" value="1"/>
</dbReference>
<evidence type="ECO:0000313" key="2">
    <source>
        <dbReference type="EMBL" id="GHF67130.1"/>
    </source>
</evidence>
<dbReference type="GO" id="GO:0046677">
    <property type="term" value="P:response to antibiotic"/>
    <property type="evidence" value="ECO:0007669"/>
    <property type="project" value="InterPro"/>
</dbReference>
<dbReference type="RefSeq" id="WP_190132506.1">
    <property type="nucleotide sequence ID" value="NZ_BNBD01000016.1"/>
</dbReference>
<reference evidence="2" key="1">
    <citation type="journal article" date="2014" name="Int. J. Syst. Evol. Microbiol.">
        <title>Complete genome sequence of Corynebacterium casei LMG S-19264T (=DSM 44701T), isolated from a smear-ripened cheese.</title>
        <authorList>
            <consortium name="US DOE Joint Genome Institute (JGI-PGF)"/>
            <person name="Walter F."/>
            <person name="Albersmeier A."/>
            <person name="Kalinowski J."/>
            <person name="Ruckert C."/>
        </authorList>
    </citation>
    <scope>NUCLEOTIDE SEQUENCE</scope>
    <source>
        <strain evidence="2">JCM 4059</strain>
    </source>
</reference>
<evidence type="ECO:0008006" key="4">
    <source>
        <dbReference type="Google" id="ProtNLM"/>
    </source>
</evidence>
<evidence type="ECO:0000256" key="1">
    <source>
        <dbReference type="SAM" id="SignalP"/>
    </source>
</evidence>
<dbReference type="PROSITE" id="PS51318">
    <property type="entry name" value="TAT"/>
    <property type="match status" value="1"/>
</dbReference>
<protein>
    <recommendedName>
        <fullName evidence="4">Erythromycin esterase</fullName>
    </recommendedName>
</protein>
<evidence type="ECO:0000313" key="3">
    <source>
        <dbReference type="Proteomes" id="UP000638313"/>
    </source>
</evidence>
<dbReference type="InterPro" id="IPR007815">
    <property type="entry name" value="Emycin_Estase"/>
</dbReference>
<keyword evidence="3" id="KW-1185">Reference proteome</keyword>
<feature type="signal peptide" evidence="1">
    <location>
        <begin position="1"/>
        <end position="32"/>
    </location>
</feature>
<feature type="chain" id="PRO_5037641012" description="Erythromycin esterase" evidence="1">
    <location>
        <begin position="33"/>
        <end position="457"/>
    </location>
</feature>
<proteinExistence type="predicted"/>
<organism evidence="2 3">
    <name type="scientific">Streptomyces mashuensis</name>
    <dbReference type="NCBI Taxonomy" id="33904"/>
    <lineage>
        <taxon>Bacteria</taxon>
        <taxon>Bacillati</taxon>
        <taxon>Actinomycetota</taxon>
        <taxon>Actinomycetes</taxon>
        <taxon>Kitasatosporales</taxon>
        <taxon>Streptomycetaceae</taxon>
        <taxon>Streptomyces</taxon>
    </lineage>
</organism>
<dbReference type="PIRSF" id="PIRSF036794">
    <property type="entry name" value="UCP_erythr_ester"/>
    <property type="match status" value="1"/>
</dbReference>
<dbReference type="Gene3D" id="3.30.1870.10">
    <property type="entry name" value="EreA-like, domain 2"/>
    <property type="match status" value="1"/>
</dbReference>
<dbReference type="Gene3D" id="3.40.1660.10">
    <property type="entry name" value="EreA-like (biosynthetic domain)"/>
    <property type="match status" value="1"/>
</dbReference>
<sequence length="457" mass="49767">MTQRSLPLSRRSLLRGIAVPAVALTLAPPALAGNAAATGRSPHGDSVPAAFRRYAHPLRSTDPGGRGDDLAPFAALTRGATVVGLGEASHGSKELFDVKHRVFRELVRREGFSAFAMEISWSAGVRLDTCVRTGEGDLRQIMREEFQDGYSLLNNEELLRLFTWMREHNRTAARPVRVVGLDFSDAGPEQYDRILAWAGRHASGLVPALRSRYAAFRALPGGVAARLAAYGALPLDRRRAMERDAKAAYEMLARADARDPFVLQEARMLAEMATEFAFDTGDPAQAAALNRHRDRTMAETVVWWHRHTGDRVVASAHDGHVSRTSVMPAVYPVTMGADLRDLLGRDYLAVGTALHSGAYRARTATGETGVFGVGPAAPGSNEDTLDRVDRRDFFLDLRAATRDPALAGWLDTERPTYVIPGRHPNQPTAPMALGRAYDALLYLHTVHASVPLPGAGR</sequence>
<keyword evidence="1" id="KW-0732">Signal</keyword>
<reference evidence="2" key="2">
    <citation type="submission" date="2020-09" db="EMBL/GenBank/DDBJ databases">
        <authorList>
            <person name="Sun Q."/>
            <person name="Ohkuma M."/>
        </authorList>
    </citation>
    <scope>NUCLEOTIDE SEQUENCE</scope>
    <source>
        <strain evidence="2">JCM 4059</strain>
    </source>
</reference>
<dbReference type="InterPro" id="IPR014622">
    <property type="entry name" value="UCP036794_erythomycin"/>
</dbReference>
<dbReference type="InterPro" id="IPR006311">
    <property type="entry name" value="TAT_signal"/>
</dbReference>
<accession>A0A919B854</accession>
<dbReference type="SUPFAM" id="SSF159501">
    <property type="entry name" value="EreA/ChaN-like"/>
    <property type="match status" value="1"/>
</dbReference>
<dbReference type="InterPro" id="IPR052036">
    <property type="entry name" value="Hydrolase/PRTase-associated"/>
</dbReference>
<dbReference type="Gene3D" id="1.20.1440.30">
    <property type="entry name" value="Biosynthetic Protein domain"/>
    <property type="match status" value="1"/>
</dbReference>